<feature type="chain" id="PRO_5004865394" description="Ig-like domain-containing protein" evidence="3">
    <location>
        <begin position="22"/>
        <end position="314"/>
    </location>
</feature>
<name>W5LZK4_LEPOC</name>
<dbReference type="Proteomes" id="UP000018468">
    <property type="component" value="Linkage group LG22"/>
</dbReference>
<evidence type="ECO:0000256" key="3">
    <source>
        <dbReference type="SAM" id="SignalP"/>
    </source>
</evidence>
<feature type="domain" description="Ig-like" evidence="4">
    <location>
        <begin position="220"/>
        <end position="310"/>
    </location>
</feature>
<dbReference type="InterPro" id="IPR050488">
    <property type="entry name" value="Ig_Fc_receptor"/>
</dbReference>
<evidence type="ECO:0000256" key="1">
    <source>
        <dbReference type="ARBA" id="ARBA00022729"/>
    </source>
</evidence>
<dbReference type="AlphaFoldDB" id="W5LZK4"/>
<organism evidence="5 6">
    <name type="scientific">Lepisosteus oculatus</name>
    <name type="common">Spotted gar</name>
    <dbReference type="NCBI Taxonomy" id="7918"/>
    <lineage>
        <taxon>Eukaryota</taxon>
        <taxon>Metazoa</taxon>
        <taxon>Chordata</taxon>
        <taxon>Craniata</taxon>
        <taxon>Vertebrata</taxon>
        <taxon>Euteleostomi</taxon>
        <taxon>Actinopterygii</taxon>
        <taxon>Neopterygii</taxon>
        <taxon>Holostei</taxon>
        <taxon>Semionotiformes</taxon>
        <taxon>Lepisosteidae</taxon>
        <taxon>Lepisosteus</taxon>
    </lineage>
</organism>
<keyword evidence="2" id="KW-1015">Disulfide bond</keyword>
<dbReference type="InParanoid" id="W5LZK4"/>
<dbReference type="Pfam" id="PF13895">
    <property type="entry name" value="Ig_2"/>
    <property type="match status" value="2"/>
</dbReference>
<dbReference type="InterPro" id="IPR003599">
    <property type="entry name" value="Ig_sub"/>
</dbReference>
<dbReference type="EMBL" id="AHAT01005597">
    <property type="status" value="NOT_ANNOTATED_CDS"/>
    <property type="molecule type" value="Genomic_DNA"/>
</dbReference>
<dbReference type="PROSITE" id="PS50835">
    <property type="entry name" value="IG_LIKE"/>
    <property type="match status" value="3"/>
</dbReference>
<dbReference type="SUPFAM" id="SSF48726">
    <property type="entry name" value="Immunoglobulin"/>
    <property type="match status" value="3"/>
</dbReference>
<feature type="domain" description="Ig-like" evidence="4">
    <location>
        <begin position="32"/>
        <end position="103"/>
    </location>
</feature>
<dbReference type="SMART" id="SM00408">
    <property type="entry name" value="IGc2"/>
    <property type="match status" value="3"/>
</dbReference>
<feature type="signal peptide" evidence="3">
    <location>
        <begin position="1"/>
        <end position="21"/>
    </location>
</feature>
<dbReference type="Pfam" id="PF13927">
    <property type="entry name" value="Ig_3"/>
    <property type="match status" value="1"/>
</dbReference>
<feature type="domain" description="Ig-like" evidence="4">
    <location>
        <begin position="119"/>
        <end position="212"/>
    </location>
</feature>
<dbReference type="Gene3D" id="2.60.40.10">
    <property type="entry name" value="Immunoglobulins"/>
    <property type="match status" value="3"/>
</dbReference>
<reference evidence="5" key="2">
    <citation type="submission" date="2025-08" db="UniProtKB">
        <authorList>
            <consortium name="Ensembl"/>
        </authorList>
    </citation>
    <scope>IDENTIFICATION</scope>
</reference>
<dbReference type="InterPro" id="IPR036179">
    <property type="entry name" value="Ig-like_dom_sf"/>
</dbReference>
<dbReference type="PANTHER" id="PTHR11481:SF64">
    <property type="entry name" value="FC RECEPTOR-LIKE PROTEIN 4"/>
    <property type="match status" value="1"/>
</dbReference>
<keyword evidence="6" id="KW-1185">Reference proteome</keyword>
<dbReference type="Bgee" id="ENSLOCG00000001375">
    <property type="expression patterns" value="Expressed in zone of skin and 13 other cell types or tissues"/>
</dbReference>
<dbReference type="GO" id="GO:0007166">
    <property type="term" value="P:cell surface receptor signaling pathway"/>
    <property type="evidence" value="ECO:0000318"/>
    <property type="project" value="GO_Central"/>
</dbReference>
<dbReference type="eggNOG" id="ENOG502S1XR">
    <property type="taxonomic scope" value="Eukaryota"/>
</dbReference>
<dbReference type="InterPro" id="IPR003598">
    <property type="entry name" value="Ig_sub2"/>
</dbReference>
<evidence type="ECO:0000313" key="6">
    <source>
        <dbReference type="Proteomes" id="UP000018468"/>
    </source>
</evidence>
<evidence type="ECO:0000313" key="5">
    <source>
        <dbReference type="Ensembl" id="ENSLOCP00000001561.1"/>
    </source>
</evidence>
<dbReference type="STRING" id="7918.ENSLOCP00000001561"/>
<keyword evidence="1 3" id="KW-0732">Signal</keyword>
<evidence type="ECO:0000256" key="2">
    <source>
        <dbReference type="ARBA" id="ARBA00023157"/>
    </source>
</evidence>
<dbReference type="GO" id="GO:0009897">
    <property type="term" value="C:external side of plasma membrane"/>
    <property type="evidence" value="ECO:0000318"/>
    <property type="project" value="GO_Central"/>
</dbReference>
<dbReference type="GO" id="GO:0006955">
    <property type="term" value="P:immune response"/>
    <property type="evidence" value="ECO:0000318"/>
    <property type="project" value="GO_Central"/>
</dbReference>
<reference evidence="6" key="1">
    <citation type="submission" date="2011-12" db="EMBL/GenBank/DDBJ databases">
        <title>The Draft Genome of Lepisosteus oculatus.</title>
        <authorList>
            <consortium name="The Broad Institute Genome Assembly &amp; Analysis Group"/>
            <consortium name="Computational R&amp;D Group"/>
            <consortium name="and Sequencing Platform"/>
            <person name="Di Palma F."/>
            <person name="Alfoldi J."/>
            <person name="Johnson J."/>
            <person name="Berlin A."/>
            <person name="Gnerre S."/>
            <person name="Jaffe D."/>
            <person name="MacCallum I."/>
            <person name="Young S."/>
            <person name="Walker B.J."/>
            <person name="Lander E.S."/>
            <person name="Lindblad-Toh K."/>
        </authorList>
    </citation>
    <scope>NUCLEOTIDE SEQUENCE [LARGE SCALE GENOMIC DNA]</scope>
</reference>
<dbReference type="GeneTree" id="ENSGT01050000244808"/>
<evidence type="ECO:0000259" key="4">
    <source>
        <dbReference type="PROSITE" id="PS50835"/>
    </source>
</evidence>
<dbReference type="InterPro" id="IPR013783">
    <property type="entry name" value="Ig-like_fold"/>
</dbReference>
<dbReference type="SMART" id="SM00409">
    <property type="entry name" value="IG"/>
    <property type="match status" value="3"/>
</dbReference>
<dbReference type="InterPro" id="IPR007110">
    <property type="entry name" value="Ig-like_dom"/>
</dbReference>
<sequence length="314" mass="34852">MRWMHFQILFFTMISFPVVSAVTPSVVLQDRPRSAVLHLSAGAPEVFIGETVTLTCRVPGEPSGWTFVWYKDGAPVQQLGTVGEGRYTLRPTLPHHGGQYSCQGLRARAWPQRSLPSEPISIRVTGGWVILQTPPQPLLRGAGATLTCRVRGNPRLQQVVFHKDGRVLARQSGPQLHLASLSPRDEGLYGCRATWGKRWGWKTAESPEVGVSVRDLLSEPVMEVLTETPVQRGQDLVLRCRAQLTPRRPGLRLRYSFQRGGQRLGVASSQDRHVVRSAAARHSGRYWCRATVDGLGLGKSSEPDNWKQLTNINA</sequence>
<dbReference type="GO" id="GO:0004888">
    <property type="term" value="F:transmembrane signaling receptor activity"/>
    <property type="evidence" value="ECO:0000318"/>
    <property type="project" value="GO_Central"/>
</dbReference>
<dbReference type="HOGENOM" id="CLU_060758_0_0_1"/>
<dbReference type="OMA" id="VWFHILF"/>
<proteinExistence type="predicted"/>
<dbReference type="Ensembl" id="ENSLOCT00000001566.1">
    <property type="protein sequence ID" value="ENSLOCP00000001561.1"/>
    <property type="gene ID" value="ENSLOCG00000001375.1"/>
</dbReference>
<accession>W5LZK4</accession>
<reference evidence="5" key="3">
    <citation type="submission" date="2025-09" db="UniProtKB">
        <authorList>
            <consortium name="Ensembl"/>
        </authorList>
    </citation>
    <scope>IDENTIFICATION</scope>
</reference>
<protein>
    <recommendedName>
        <fullName evidence="4">Ig-like domain-containing protein</fullName>
    </recommendedName>
</protein>
<dbReference type="PANTHER" id="PTHR11481">
    <property type="entry name" value="IMMUNOGLOBULIN FC RECEPTOR"/>
    <property type="match status" value="1"/>
</dbReference>